<reference evidence="1" key="1">
    <citation type="submission" date="2023-03" db="EMBL/GenBank/DDBJ databases">
        <title>Emydomyces testavorans Genome Sequence.</title>
        <authorList>
            <person name="Hoyer L."/>
        </authorList>
    </citation>
    <scope>NUCLEOTIDE SEQUENCE</scope>
    <source>
        <strain evidence="1">16-2883</strain>
    </source>
</reference>
<proteinExistence type="predicted"/>
<evidence type="ECO:0000313" key="1">
    <source>
        <dbReference type="EMBL" id="WEW59176.1"/>
    </source>
</evidence>
<evidence type="ECO:0000313" key="2">
    <source>
        <dbReference type="Proteomes" id="UP001219355"/>
    </source>
</evidence>
<dbReference type="EMBL" id="CP120629">
    <property type="protein sequence ID" value="WEW59176.1"/>
    <property type="molecule type" value="Genomic_DNA"/>
</dbReference>
<keyword evidence="2" id="KW-1185">Reference proteome</keyword>
<protein>
    <submittedName>
        <fullName evidence="1">Uncharacterized protein</fullName>
    </submittedName>
</protein>
<accession>A0AAF0DI38</accession>
<sequence>MLPHAQPKPKEHPVGVEHPRHIIFPFDIHRDPSEFNAENRKSIYRIFPEIEVLAFDKHFLLLCMRTLPPKPWPRTIAGVPAYFTTDQADEGPIAPIKRFGSSRIRLHGDLDCRHDPAQRRQVFELIRRYFSEVSIEITEIQYWRNFVVVVLENDETDLTAVPRAVASCPCYYLFESEMGRPKDFPSLHIKKSGVDSIYDDSEYTVLRPGVMLSSGKDELKGHEVLTTAGVFVKDKDGNEYMTVTSHSFPHGSRVFHPHTGGREIGEIVMELPSTDVALVKLHDGERFTNKLFESSHMLKPPPSLKVFIHTSEITPGDLVFMDTPFTGYEEGTANVAAATRVRRIPTDDSHEPAMEWMDTRWDYMGQGSVRTFVDGACGSVIWNEEGNVVGFFRYGPVSGHFVDWCQSVSADHLIDWGLTVI</sequence>
<gene>
    <name evidence="1" type="ORF">PRK78_004645</name>
</gene>
<organism evidence="1 2">
    <name type="scientific">Emydomyces testavorans</name>
    <dbReference type="NCBI Taxonomy" id="2070801"/>
    <lineage>
        <taxon>Eukaryota</taxon>
        <taxon>Fungi</taxon>
        <taxon>Dikarya</taxon>
        <taxon>Ascomycota</taxon>
        <taxon>Pezizomycotina</taxon>
        <taxon>Eurotiomycetes</taxon>
        <taxon>Eurotiomycetidae</taxon>
        <taxon>Onygenales</taxon>
        <taxon>Nannizziopsiaceae</taxon>
        <taxon>Emydomyces</taxon>
    </lineage>
</organism>
<dbReference type="Proteomes" id="UP001219355">
    <property type="component" value="Chromosome 3"/>
</dbReference>
<dbReference type="AlphaFoldDB" id="A0AAF0DI38"/>
<name>A0AAF0DI38_9EURO</name>